<reference evidence="3" key="1">
    <citation type="journal article" date="2020" name="mSystems">
        <title>Genome- and Community-Level Interaction Insights into Carbon Utilization and Element Cycling Functions of Hydrothermarchaeota in Hydrothermal Sediment.</title>
        <authorList>
            <person name="Zhou Z."/>
            <person name="Liu Y."/>
            <person name="Xu W."/>
            <person name="Pan J."/>
            <person name="Luo Z.H."/>
            <person name="Li M."/>
        </authorList>
    </citation>
    <scope>NUCLEOTIDE SEQUENCE [LARGE SCALE GENOMIC DNA]</scope>
    <source>
        <strain evidence="3">SpSt-613</strain>
        <strain evidence="2">SpSt-669</strain>
    </source>
</reference>
<dbReference type="EMBL" id="DTCM01000074">
    <property type="protein sequence ID" value="HGL41171.1"/>
    <property type="molecule type" value="Genomic_DNA"/>
</dbReference>
<gene>
    <name evidence="3" type="ORF">ENT82_05235</name>
    <name evidence="2" type="ORF">ENU43_05865</name>
</gene>
<dbReference type="AlphaFoldDB" id="A0A7C4I3P6"/>
<evidence type="ECO:0000313" key="2">
    <source>
        <dbReference type="EMBL" id="HGL41171.1"/>
    </source>
</evidence>
<dbReference type="InterPro" id="IPR000555">
    <property type="entry name" value="JAMM/MPN+_dom"/>
</dbReference>
<dbReference type="SUPFAM" id="SSF102712">
    <property type="entry name" value="JAB1/MPN domain"/>
    <property type="match status" value="1"/>
</dbReference>
<organism evidence="3">
    <name type="scientific">Caldiarchaeum subterraneum</name>
    <dbReference type="NCBI Taxonomy" id="311458"/>
    <lineage>
        <taxon>Archaea</taxon>
        <taxon>Nitrososphaerota</taxon>
        <taxon>Candidatus Caldarchaeales</taxon>
        <taxon>Candidatus Caldarchaeaceae</taxon>
        <taxon>Candidatus Caldarchaeum</taxon>
    </lineage>
</organism>
<dbReference type="Gene3D" id="3.40.140.10">
    <property type="entry name" value="Cytidine Deaminase, domain 2"/>
    <property type="match status" value="1"/>
</dbReference>
<dbReference type="EMBL" id="DTAD01000055">
    <property type="protein sequence ID" value="HGN90513.1"/>
    <property type="molecule type" value="Genomic_DNA"/>
</dbReference>
<dbReference type="GO" id="GO:0008237">
    <property type="term" value="F:metallopeptidase activity"/>
    <property type="evidence" value="ECO:0007669"/>
    <property type="project" value="InterPro"/>
</dbReference>
<dbReference type="PROSITE" id="PS50249">
    <property type="entry name" value="MPN"/>
    <property type="match status" value="1"/>
</dbReference>
<protein>
    <recommendedName>
        <fullName evidence="1">MPN domain-containing protein</fullName>
    </recommendedName>
</protein>
<feature type="domain" description="MPN" evidence="1">
    <location>
        <begin position="3"/>
        <end position="140"/>
    </location>
</feature>
<dbReference type="Pfam" id="PF01398">
    <property type="entry name" value="JAB"/>
    <property type="match status" value="1"/>
</dbReference>
<accession>A0A7C4I3P6</accession>
<sequence length="202" mass="22362">MRVRIYPLALAKVVKHAASSLQREVAGLLVGKSAGKVLEIWDAVTGEQYGTPAYVQLDEMVMARVAEELSKSDKNLYIVGWYHSHPGLDVFLSPTDIDTQKRYQAMFSKAVALVVDPVEYAKTRRISSLKFKVFQISKEGKVVSLPVSIGVHRAKLLESTLHALGTFDFMHIFGESTGKTRDKPLLDEQEGLLGKAKKLFGA</sequence>
<dbReference type="InterPro" id="IPR050242">
    <property type="entry name" value="JAMM_MPN+_peptidase_M67A"/>
</dbReference>
<evidence type="ECO:0000313" key="3">
    <source>
        <dbReference type="EMBL" id="HGN90513.1"/>
    </source>
</evidence>
<name>A0A7C4I3P6_CALS0</name>
<dbReference type="InterPro" id="IPR037518">
    <property type="entry name" value="MPN"/>
</dbReference>
<dbReference type="SMART" id="SM00232">
    <property type="entry name" value="JAB_MPN"/>
    <property type="match status" value="1"/>
</dbReference>
<comment type="caution">
    <text evidence="3">The sequence shown here is derived from an EMBL/GenBank/DDBJ whole genome shotgun (WGS) entry which is preliminary data.</text>
</comment>
<evidence type="ECO:0000259" key="1">
    <source>
        <dbReference type="PROSITE" id="PS50249"/>
    </source>
</evidence>
<dbReference type="PANTHER" id="PTHR10410">
    <property type="entry name" value="EUKARYOTIC TRANSLATION INITIATION FACTOR 3 -RELATED"/>
    <property type="match status" value="1"/>
</dbReference>
<proteinExistence type="predicted"/>